<keyword evidence="3" id="KW-1185">Reference proteome</keyword>
<reference evidence="2" key="1">
    <citation type="journal article" date="2020" name="Stud. Mycol.">
        <title>101 Dothideomycetes genomes: a test case for predicting lifestyles and emergence of pathogens.</title>
        <authorList>
            <person name="Haridas S."/>
            <person name="Albert R."/>
            <person name="Binder M."/>
            <person name="Bloem J."/>
            <person name="Labutti K."/>
            <person name="Salamov A."/>
            <person name="Andreopoulos B."/>
            <person name="Baker S."/>
            <person name="Barry K."/>
            <person name="Bills G."/>
            <person name="Bluhm B."/>
            <person name="Cannon C."/>
            <person name="Castanera R."/>
            <person name="Culley D."/>
            <person name="Daum C."/>
            <person name="Ezra D."/>
            <person name="Gonzalez J."/>
            <person name="Henrissat B."/>
            <person name="Kuo A."/>
            <person name="Liang C."/>
            <person name="Lipzen A."/>
            <person name="Lutzoni F."/>
            <person name="Magnuson J."/>
            <person name="Mondo S."/>
            <person name="Nolan M."/>
            <person name="Ohm R."/>
            <person name="Pangilinan J."/>
            <person name="Park H.-J."/>
            <person name="Ramirez L."/>
            <person name="Alfaro M."/>
            <person name="Sun H."/>
            <person name="Tritt A."/>
            <person name="Yoshinaga Y."/>
            <person name="Zwiers L.-H."/>
            <person name="Turgeon B."/>
            <person name="Goodwin S."/>
            <person name="Spatafora J."/>
            <person name="Crous P."/>
            <person name="Grigoriev I."/>
        </authorList>
    </citation>
    <scope>NUCLEOTIDE SEQUENCE</scope>
    <source>
        <strain evidence="2">CBS 161.51</strain>
    </source>
</reference>
<accession>A0A6A5SC75</accession>
<evidence type="ECO:0000313" key="3">
    <source>
        <dbReference type="Proteomes" id="UP000800038"/>
    </source>
</evidence>
<evidence type="ECO:0000256" key="1">
    <source>
        <dbReference type="SAM" id="MobiDB-lite"/>
    </source>
</evidence>
<feature type="non-terminal residue" evidence="2">
    <location>
        <position position="92"/>
    </location>
</feature>
<proteinExistence type="predicted"/>
<gene>
    <name evidence="2" type="ORF">EJ02DRAFT_459009</name>
</gene>
<dbReference type="AlphaFoldDB" id="A0A6A5SC75"/>
<name>A0A6A5SC75_9PLEO</name>
<organism evidence="2 3">
    <name type="scientific">Clathrospora elynae</name>
    <dbReference type="NCBI Taxonomy" id="706981"/>
    <lineage>
        <taxon>Eukaryota</taxon>
        <taxon>Fungi</taxon>
        <taxon>Dikarya</taxon>
        <taxon>Ascomycota</taxon>
        <taxon>Pezizomycotina</taxon>
        <taxon>Dothideomycetes</taxon>
        <taxon>Pleosporomycetidae</taxon>
        <taxon>Pleosporales</taxon>
        <taxon>Diademaceae</taxon>
        <taxon>Clathrospora</taxon>
    </lineage>
</organism>
<feature type="region of interest" description="Disordered" evidence="1">
    <location>
        <begin position="1"/>
        <end position="22"/>
    </location>
</feature>
<evidence type="ECO:0000313" key="2">
    <source>
        <dbReference type="EMBL" id="KAF1937108.1"/>
    </source>
</evidence>
<dbReference type="Proteomes" id="UP000800038">
    <property type="component" value="Unassembled WGS sequence"/>
</dbReference>
<protein>
    <submittedName>
        <fullName evidence="2">Uncharacterized protein</fullName>
    </submittedName>
</protein>
<dbReference type="EMBL" id="ML976154">
    <property type="protein sequence ID" value="KAF1937108.1"/>
    <property type="molecule type" value="Genomic_DNA"/>
</dbReference>
<sequence>MAPWLRFQGGPDGIRTPLRPSDRNIHHTSDINHNTIVQQTVDSPTQEVLGQYICAKNRLLIQADAGLQYVSNASKLNVPETTNRQDNTIDNA</sequence>